<protein>
    <submittedName>
        <fullName evidence="2">Glycosyltransferase family 2 protein</fullName>
    </submittedName>
</protein>
<dbReference type="InterPro" id="IPR029044">
    <property type="entry name" value="Nucleotide-diphossugar_trans"/>
</dbReference>
<dbReference type="AlphaFoldDB" id="A0A3R5V2U2"/>
<dbReference type="Gene3D" id="3.90.550.10">
    <property type="entry name" value="Spore Coat Polysaccharide Biosynthesis Protein SpsA, Chain A"/>
    <property type="match status" value="1"/>
</dbReference>
<dbReference type="PANTHER" id="PTHR22916:SF3">
    <property type="entry name" value="UDP-GLCNAC:BETAGAL BETA-1,3-N-ACETYLGLUCOSAMINYLTRANSFERASE-LIKE PROTEIN 1"/>
    <property type="match status" value="1"/>
</dbReference>
<gene>
    <name evidence="2" type="ORF">EP073_12495</name>
</gene>
<dbReference type="GO" id="GO:0016758">
    <property type="term" value="F:hexosyltransferase activity"/>
    <property type="evidence" value="ECO:0007669"/>
    <property type="project" value="UniProtKB-ARBA"/>
</dbReference>
<name>A0A3R5V2U2_9BACT</name>
<feature type="domain" description="Glycosyltransferase 2-like" evidence="1">
    <location>
        <begin position="11"/>
        <end position="179"/>
    </location>
</feature>
<dbReference type="OrthoDB" id="396512at2"/>
<accession>A0A3R5V2U2</accession>
<dbReference type="PANTHER" id="PTHR22916">
    <property type="entry name" value="GLYCOSYLTRANSFERASE"/>
    <property type="match status" value="1"/>
</dbReference>
<proteinExistence type="predicted"/>
<organism evidence="2 3">
    <name type="scientific">Geovibrio thiophilus</name>
    <dbReference type="NCBI Taxonomy" id="139438"/>
    <lineage>
        <taxon>Bacteria</taxon>
        <taxon>Pseudomonadati</taxon>
        <taxon>Deferribacterota</taxon>
        <taxon>Deferribacteres</taxon>
        <taxon>Deferribacterales</taxon>
        <taxon>Geovibrionaceae</taxon>
        <taxon>Geovibrio</taxon>
    </lineage>
</organism>
<dbReference type="InterPro" id="IPR001173">
    <property type="entry name" value="Glyco_trans_2-like"/>
</dbReference>
<dbReference type="KEGG" id="gtl:EP073_12495"/>
<reference evidence="2 3" key="1">
    <citation type="submission" date="2019-01" db="EMBL/GenBank/DDBJ databases">
        <title>Geovibrio thiophilus DSM 11263, complete genome.</title>
        <authorList>
            <person name="Spring S."/>
            <person name="Bunk B."/>
            <person name="Sproer C."/>
        </authorList>
    </citation>
    <scope>NUCLEOTIDE SEQUENCE [LARGE SCALE GENOMIC DNA]</scope>
    <source>
        <strain evidence="2 3">DSM 11263</strain>
    </source>
</reference>
<keyword evidence="2" id="KW-0808">Transferase</keyword>
<evidence type="ECO:0000313" key="3">
    <source>
        <dbReference type="Proteomes" id="UP000287502"/>
    </source>
</evidence>
<keyword evidence="3" id="KW-1185">Reference proteome</keyword>
<evidence type="ECO:0000313" key="2">
    <source>
        <dbReference type="EMBL" id="QAR34193.1"/>
    </source>
</evidence>
<sequence length="322" mass="37341">MEGAVIVINLSIIIPHYNSVDSLIKLLNSIPDQEDVQVIVIDDKSDKFTEDYTYLRDSKAYEHVAFLDNASCVKGAGVCRNIGLMNAQGNWLLFADADDFFIGGFYDYVAKFFDTHNDIVFFPPTSRDNLTGETSDRHLRYKKLVQNYIENPDDEALLDLRYKFYVPWSKLFRRSFVKDNGIFFDETIASNDLMFSTKTGHYMKLFSVSDEIIYSVTKDVGTLTKNTSEKVFDARVAVHIDYCKFLHDNAPEWYIKKQSLRSGGLILKAINYEFGVIKAISTYKLFSKHQIPVFRMRDLNLRTLKKLIHYKSEHNKQKKYLT</sequence>
<dbReference type="CDD" id="cd00761">
    <property type="entry name" value="Glyco_tranf_GTA_type"/>
    <property type="match status" value="1"/>
</dbReference>
<dbReference type="SUPFAM" id="SSF53448">
    <property type="entry name" value="Nucleotide-diphospho-sugar transferases"/>
    <property type="match status" value="1"/>
</dbReference>
<dbReference type="Pfam" id="PF00535">
    <property type="entry name" value="Glycos_transf_2"/>
    <property type="match status" value="1"/>
</dbReference>
<evidence type="ECO:0000259" key="1">
    <source>
        <dbReference type="Pfam" id="PF00535"/>
    </source>
</evidence>
<dbReference type="Proteomes" id="UP000287502">
    <property type="component" value="Chromosome"/>
</dbReference>
<dbReference type="EMBL" id="CP035108">
    <property type="protein sequence ID" value="QAR34193.1"/>
    <property type="molecule type" value="Genomic_DNA"/>
</dbReference>